<dbReference type="Gene3D" id="2.60.120.200">
    <property type="match status" value="1"/>
</dbReference>
<dbReference type="InterPro" id="IPR009784">
    <property type="entry name" value="DUF1349"/>
</dbReference>
<feature type="compositionally biased region" description="Polar residues" evidence="1">
    <location>
        <begin position="53"/>
        <end position="63"/>
    </location>
</feature>
<dbReference type="EMBL" id="JAFIQS010000003">
    <property type="protein sequence ID" value="KAG5170870.1"/>
    <property type="molecule type" value="Genomic_DNA"/>
</dbReference>
<feature type="region of interest" description="Disordered" evidence="1">
    <location>
        <begin position="41"/>
        <end position="66"/>
    </location>
</feature>
<evidence type="ECO:0000256" key="1">
    <source>
        <dbReference type="SAM" id="MobiDB-lite"/>
    </source>
</evidence>
<dbReference type="AlphaFoldDB" id="A0A8H8CMP5"/>
<name>A0A8H8CMP5_PSICU</name>
<comment type="caution">
    <text evidence="2">The sequence shown here is derived from an EMBL/GenBank/DDBJ whole genome shotgun (WGS) entry which is preliminary data.</text>
</comment>
<protein>
    <submittedName>
        <fullName evidence="2">Uncharacterized protein</fullName>
    </submittedName>
</protein>
<dbReference type="OrthoDB" id="42525at2759"/>
<dbReference type="PANTHER" id="PTHR35332">
    <property type="entry name" value="REGULATION OF ENOLASE PROTEIN 1"/>
    <property type="match status" value="1"/>
</dbReference>
<evidence type="ECO:0000313" key="2">
    <source>
        <dbReference type="EMBL" id="KAG5170870.1"/>
    </source>
</evidence>
<accession>A0A8H8CMP5</accession>
<dbReference type="PANTHER" id="PTHR35332:SF2">
    <property type="entry name" value="REGULATION OF ENOLASE PROTEIN 1"/>
    <property type="match status" value="1"/>
</dbReference>
<dbReference type="Pfam" id="PF07081">
    <property type="entry name" value="DUF1349"/>
    <property type="match status" value="1"/>
</dbReference>
<organism evidence="2">
    <name type="scientific">Psilocybe cubensis</name>
    <name type="common">Psychedelic mushroom</name>
    <name type="synonym">Stropharia cubensis</name>
    <dbReference type="NCBI Taxonomy" id="181762"/>
    <lineage>
        <taxon>Eukaryota</taxon>
        <taxon>Fungi</taxon>
        <taxon>Dikarya</taxon>
        <taxon>Basidiomycota</taxon>
        <taxon>Agaricomycotina</taxon>
        <taxon>Agaricomycetes</taxon>
        <taxon>Agaricomycetidae</taxon>
        <taxon>Agaricales</taxon>
        <taxon>Agaricineae</taxon>
        <taxon>Strophariaceae</taxon>
        <taxon>Psilocybe</taxon>
    </lineage>
</organism>
<sequence>MCYHDDILIGHNGGNSGGTLYDDQIKPKALGLREVANPLSRPSSKSLFIPPNQLGTPSNTMPESTHVPKLRLHHGSSAMAIAQLEATECAKKLSYEPVTIHAHPGTDLWRKPPHTDIDNAPICLISAPIDLHKFHTARVTVSANWSSLYDQGGLALFIPDEDLTKWVKTGIEYVWGKPFVGTVATSRWSDWSLVPLPESAGGKITIQVERETKGNDRVESLWVYLVNDETGEKLGIREITWFFRHDVEGDEAVQEDTGRTLLVGVYAARPKVPEGEGREHEELEVKLEGFEVTLFDD</sequence>
<reference evidence="2" key="1">
    <citation type="submission" date="2021-02" db="EMBL/GenBank/DDBJ databases">
        <title>Psilocybe cubensis genome.</title>
        <authorList>
            <person name="Mckernan K.J."/>
            <person name="Crawford S."/>
            <person name="Trippe A."/>
            <person name="Kane L.T."/>
            <person name="Mclaughlin S."/>
        </authorList>
    </citation>
    <scope>NUCLEOTIDE SEQUENCE [LARGE SCALE GENOMIC DNA]</scope>
    <source>
        <strain evidence="2">MGC-MH-2018</strain>
    </source>
</reference>
<proteinExistence type="predicted"/>
<gene>
    <name evidence="2" type="ORF">JR316_002945</name>
</gene>